<dbReference type="EMBL" id="CADCXU010008338">
    <property type="protein sequence ID" value="CAA9999199.1"/>
    <property type="molecule type" value="Genomic_DNA"/>
</dbReference>
<sequence length="56" mass="6591">MDIDIFILDVFFIFRSSTRIIHSERRCWGEKLTNTGYNADQSPNQKIGQNPLRNFS</sequence>
<organism evidence="1 2">
    <name type="scientific">Nesidiocoris tenuis</name>
    <dbReference type="NCBI Taxonomy" id="355587"/>
    <lineage>
        <taxon>Eukaryota</taxon>
        <taxon>Metazoa</taxon>
        <taxon>Ecdysozoa</taxon>
        <taxon>Arthropoda</taxon>
        <taxon>Hexapoda</taxon>
        <taxon>Insecta</taxon>
        <taxon>Pterygota</taxon>
        <taxon>Neoptera</taxon>
        <taxon>Paraneoptera</taxon>
        <taxon>Hemiptera</taxon>
        <taxon>Heteroptera</taxon>
        <taxon>Panheteroptera</taxon>
        <taxon>Cimicomorpha</taxon>
        <taxon>Miridae</taxon>
        <taxon>Dicyphina</taxon>
        <taxon>Nesidiocoris</taxon>
    </lineage>
</organism>
<gene>
    <name evidence="1" type="ORF">NTEN_LOCUS5482</name>
</gene>
<name>A0A6H5GAM7_9HEMI</name>
<evidence type="ECO:0000313" key="2">
    <source>
        <dbReference type="Proteomes" id="UP000479000"/>
    </source>
</evidence>
<accession>A0A6H5GAM7</accession>
<dbReference type="Proteomes" id="UP000479000">
    <property type="component" value="Unassembled WGS sequence"/>
</dbReference>
<evidence type="ECO:0000313" key="1">
    <source>
        <dbReference type="EMBL" id="CAA9999199.1"/>
    </source>
</evidence>
<keyword evidence="2" id="KW-1185">Reference proteome</keyword>
<feature type="non-terminal residue" evidence="1">
    <location>
        <position position="56"/>
    </location>
</feature>
<proteinExistence type="predicted"/>
<protein>
    <submittedName>
        <fullName evidence="1">Uncharacterized protein</fullName>
    </submittedName>
</protein>
<reference evidence="1 2" key="1">
    <citation type="submission" date="2020-02" db="EMBL/GenBank/DDBJ databases">
        <authorList>
            <person name="Ferguson B K."/>
        </authorList>
    </citation>
    <scope>NUCLEOTIDE SEQUENCE [LARGE SCALE GENOMIC DNA]</scope>
</reference>
<dbReference type="AlphaFoldDB" id="A0A6H5GAM7"/>